<reference evidence="1" key="1">
    <citation type="submission" date="2018-05" db="EMBL/GenBank/DDBJ databases">
        <authorList>
            <person name="Lanie J.A."/>
            <person name="Ng W.-L."/>
            <person name="Kazmierczak K.M."/>
            <person name="Andrzejewski T.M."/>
            <person name="Davidsen T.M."/>
            <person name="Wayne K.J."/>
            <person name="Tettelin H."/>
            <person name="Glass J.I."/>
            <person name="Rusch D."/>
            <person name="Podicherti R."/>
            <person name="Tsui H.-C.T."/>
            <person name="Winkler M.E."/>
        </authorList>
    </citation>
    <scope>NUCLEOTIDE SEQUENCE</scope>
</reference>
<feature type="non-terminal residue" evidence="1">
    <location>
        <position position="183"/>
    </location>
</feature>
<name>A0A382GIL4_9ZZZZ</name>
<sequence length="183" mass="20376">MPDALSAEQTSDWLRRGIAIAGQTVRSWEAAAHFFQVSPNVISSMPYSYFVRWMECGASLCEESPTLAAAYFEASPATMSKLRSRHIESWANLGDGLYKGTWKSSTLACRFFAESSTLLESLSFQQLENFANFLDVLSHRSYDLSSECLTLGEQIFPLVGDDKDAFLSLATTLVDTGWREVKS</sequence>
<dbReference type="AlphaFoldDB" id="A0A382GIL4"/>
<gene>
    <name evidence="1" type="ORF">METZ01_LOCUS227576</name>
</gene>
<organism evidence="1">
    <name type="scientific">marine metagenome</name>
    <dbReference type="NCBI Taxonomy" id="408172"/>
    <lineage>
        <taxon>unclassified sequences</taxon>
        <taxon>metagenomes</taxon>
        <taxon>ecological metagenomes</taxon>
    </lineage>
</organism>
<protein>
    <submittedName>
        <fullName evidence="1">Uncharacterized protein</fullName>
    </submittedName>
</protein>
<accession>A0A382GIL4</accession>
<evidence type="ECO:0000313" key="1">
    <source>
        <dbReference type="EMBL" id="SVB74722.1"/>
    </source>
</evidence>
<dbReference type="EMBL" id="UINC01055629">
    <property type="protein sequence ID" value="SVB74722.1"/>
    <property type="molecule type" value="Genomic_DNA"/>
</dbReference>
<proteinExistence type="predicted"/>